<evidence type="ECO:0000313" key="3">
    <source>
        <dbReference type="EMBL" id="KAH0819185.1"/>
    </source>
</evidence>
<dbReference type="GO" id="GO:0015074">
    <property type="term" value="P:DNA integration"/>
    <property type="evidence" value="ECO:0007669"/>
    <property type="project" value="InterPro"/>
</dbReference>
<dbReference type="PROSITE" id="PS50994">
    <property type="entry name" value="INTEGRASE"/>
    <property type="match status" value="1"/>
</dbReference>
<dbReference type="InterPro" id="IPR001584">
    <property type="entry name" value="Integrase_cat-core"/>
</dbReference>
<dbReference type="PANTHER" id="PTHR37984">
    <property type="entry name" value="PROTEIN CBG26694"/>
    <property type="match status" value="1"/>
</dbReference>
<dbReference type="GO" id="GO:0003676">
    <property type="term" value="F:nucleic acid binding"/>
    <property type="evidence" value="ECO:0007669"/>
    <property type="project" value="InterPro"/>
</dbReference>
<dbReference type="Pfam" id="PF00665">
    <property type="entry name" value="rve"/>
    <property type="match status" value="1"/>
</dbReference>
<protein>
    <recommendedName>
        <fullName evidence="2">Integrase catalytic domain-containing protein</fullName>
    </recommendedName>
</protein>
<organism evidence="3 4">
    <name type="scientific">Tenebrio molitor</name>
    <name type="common">Yellow mealworm beetle</name>
    <dbReference type="NCBI Taxonomy" id="7067"/>
    <lineage>
        <taxon>Eukaryota</taxon>
        <taxon>Metazoa</taxon>
        <taxon>Ecdysozoa</taxon>
        <taxon>Arthropoda</taxon>
        <taxon>Hexapoda</taxon>
        <taxon>Insecta</taxon>
        <taxon>Pterygota</taxon>
        <taxon>Neoptera</taxon>
        <taxon>Endopterygota</taxon>
        <taxon>Coleoptera</taxon>
        <taxon>Polyphaga</taxon>
        <taxon>Cucujiformia</taxon>
        <taxon>Tenebrionidae</taxon>
        <taxon>Tenebrio</taxon>
    </lineage>
</organism>
<evidence type="ECO:0000256" key="1">
    <source>
        <dbReference type="SAM" id="MobiDB-lite"/>
    </source>
</evidence>
<reference evidence="3" key="2">
    <citation type="submission" date="2021-08" db="EMBL/GenBank/DDBJ databases">
        <authorList>
            <person name="Eriksson T."/>
        </authorList>
    </citation>
    <scope>NUCLEOTIDE SEQUENCE</scope>
    <source>
        <strain evidence="3">Stoneville</strain>
        <tissue evidence="3">Whole head</tissue>
    </source>
</reference>
<feature type="region of interest" description="Disordered" evidence="1">
    <location>
        <begin position="206"/>
        <end position="226"/>
    </location>
</feature>
<feature type="region of interest" description="Disordered" evidence="1">
    <location>
        <begin position="451"/>
        <end position="552"/>
    </location>
</feature>
<dbReference type="Gene3D" id="3.30.420.10">
    <property type="entry name" value="Ribonuclease H-like superfamily/Ribonuclease H"/>
    <property type="match status" value="1"/>
</dbReference>
<name>A0A8J6LF74_TENMO</name>
<dbReference type="EMBL" id="JABDTM020015296">
    <property type="protein sequence ID" value="KAH0819185.1"/>
    <property type="molecule type" value="Genomic_DNA"/>
</dbReference>
<accession>A0A8J6LF74</accession>
<reference evidence="3" key="1">
    <citation type="journal article" date="2020" name="J Insects Food Feed">
        <title>The yellow mealworm (Tenebrio molitor) genome: a resource for the emerging insects as food and feed industry.</title>
        <authorList>
            <person name="Eriksson T."/>
            <person name="Andere A."/>
            <person name="Kelstrup H."/>
            <person name="Emery V."/>
            <person name="Picard C."/>
        </authorList>
    </citation>
    <scope>NUCLEOTIDE SEQUENCE</scope>
    <source>
        <strain evidence="3">Stoneville</strain>
        <tissue evidence="3">Whole head</tissue>
    </source>
</reference>
<dbReference type="InterPro" id="IPR012337">
    <property type="entry name" value="RNaseH-like_sf"/>
</dbReference>
<dbReference type="InterPro" id="IPR036397">
    <property type="entry name" value="RNaseH_sf"/>
</dbReference>
<feature type="domain" description="Integrase catalytic" evidence="2">
    <location>
        <begin position="34"/>
        <end position="193"/>
    </location>
</feature>
<comment type="caution">
    <text evidence="3">The sequence shown here is derived from an EMBL/GenBank/DDBJ whole genome shotgun (WGS) entry which is preliminary data.</text>
</comment>
<dbReference type="SUPFAM" id="SSF53098">
    <property type="entry name" value="Ribonuclease H-like"/>
    <property type="match status" value="1"/>
</dbReference>
<feature type="region of interest" description="Disordered" evidence="1">
    <location>
        <begin position="307"/>
        <end position="338"/>
    </location>
</feature>
<gene>
    <name evidence="3" type="ORF">GEV33_003606</name>
</gene>
<dbReference type="Proteomes" id="UP000719412">
    <property type="component" value="Unassembled WGS sequence"/>
</dbReference>
<evidence type="ECO:0000313" key="4">
    <source>
        <dbReference type="Proteomes" id="UP000719412"/>
    </source>
</evidence>
<dbReference type="PANTHER" id="PTHR37984:SF5">
    <property type="entry name" value="PROTEIN NYNRIN-LIKE"/>
    <property type="match status" value="1"/>
</dbReference>
<dbReference type="InterPro" id="IPR050951">
    <property type="entry name" value="Retrovirus_Pol_polyprotein"/>
</dbReference>
<evidence type="ECO:0000259" key="2">
    <source>
        <dbReference type="PROSITE" id="PS50994"/>
    </source>
</evidence>
<dbReference type="AlphaFoldDB" id="A0A8J6LF74"/>
<keyword evidence="4" id="KW-1185">Reference proteome</keyword>
<sequence length="552" mass="63614">MRSDVARYISKCRTCASVKVERRLPTGLMGTRPRITRPWQLVSADLFGPLPRSTNGHEYVLVIVDYFSKFPLFVPMRQVTARKVIAEIEERVFLMFGVPEIMIVDNGVQFGRSREFNEFLENYGVQPHFNSLYTPQNNPTERVNGTMKTLIMSYIEDDQRRWDAQLSKVACAIRSAKHETTRKTPNFVNFGREVIDDGRRYAQLRDRDALSESGSDENEPEDDQQRRYRLAEIRYDVTRKLEQARQRAKHTYDRKRRDAQYEAGDVVWKREYPTTDSTKHFSAKLAKRFKGPFRVARRVGLNVYELDEPGGRSAGRGSNPVQNQQQNGNDKGQRRERETDLVEMRKRYQRTITQEAAQNTANKLEMLSKPYATVPKSTTSTTRTRKQTVKALTNPSHLWVCPSRGGRVLRGLMYHHIRTIVRRLVRANDGSAWGRERFGHLNTVGEKNINGLRHRRRADQPWDTRNISPLSGSRGVTRPKSKLKLLISPKYHHRGRETPFPPQVHLDPSRGSNQGHPPTPSSPDINPSRRLLRASTELSTCDPAPETQRSTV</sequence>
<proteinExistence type="predicted"/>